<dbReference type="Gene3D" id="3.40.30.10">
    <property type="entry name" value="Glutaredoxin"/>
    <property type="match status" value="1"/>
</dbReference>
<organism evidence="3 4">
    <name type="scientific">Sphagnum jensenii</name>
    <dbReference type="NCBI Taxonomy" id="128206"/>
    <lineage>
        <taxon>Eukaryota</taxon>
        <taxon>Viridiplantae</taxon>
        <taxon>Streptophyta</taxon>
        <taxon>Embryophyta</taxon>
        <taxon>Bryophyta</taxon>
        <taxon>Sphagnophytina</taxon>
        <taxon>Sphagnopsida</taxon>
        <taxon>Sphagnales</taxon>
        <taxon>Sphagnaceae</taxon>
        <taxon>Sphagnum</taxon>
    </lineage>
</organism>
<dbReference type="PANTHER" id="PTHR23322:SF6">
    <property type="entry name" value="UBX DOMAIN-CONTAINING PROTEIN 7"/>
    <property type="match status" value="1"/>
</dbReference>
<dbReference type="SUPFAM" id="SSF54236">
    <property type="entry name" value="Ubiquitin-like"/>
    <property type="match status" value="1"/>
</dbReference>
<dbReference type="CDD" id="cd02958">
    <property type="entry name" value="UAS"/>
    <property type="match status" value="1"/>
</dbReference>
<dbReference type="Pfam" id="PF14555">
    <property type="entry name" value="UBA_4"/>
    <property type="match status" value="1"/>
</dbReference>
<feature type="domain" description="UBX" evidence="2">
    <location>
        <begin position="407"/>
        <end position="488"/>
    </location>
</feature>
<dbReference type="EMBL" id="OZ020098">
    <property type="protein sequence ID" value="CAK9270410.1"/>
    <property type="molecule type" value="Genomic_DNA"/>
</dbReference>
<dbReference type="SMART" id="SM00594">
    <property type="entry name" value="UAS"/>
    <property type="match status" value="1"/>
</dbReference>
<evidence type="ECO:0000313" key="3">
    <source>
        <dbReference type="EMBL" id="CAK9270410.1"/>
    </source>
</evidence>
<reference evidence="3" key="1">
    <citation type="submission" date="2024-02" db="EMBL/GenBank/DDBJ databases">
        <authorList>
            <consortium name="ELIXIR-Norway"/>
            <consortium name="Elixir Norway"/>
        </authorList>
    </citation>
    <scope>NUCLEOTIDE SEQUENCE</scope>
</reference>
<dbReference type="InterPro" id="IPR036249">
    <property type="entry name" value="Thioredoxin-like_sf"/>
</dbReference>
<dbReference type="Pfam" id="PF13899">
    <property type="entry name" value="Thioredoxin_7"/>
    <property type="match status" value="1"/>
</dbReference>
<dbReference type="InterPro" id="IPR001012">
    <property type="entry name" value="UBX_dom"/>
</dbReference>
<dbReference type="InterPro" id="IPR009060">
    <property type="entry name" value="UBA-like_sf"/>
</dbReference>
<dbReference type="Gene3D" id="1.10.8.10">
    <property type="entry name" value="DNA helicase RuvA subunit, C-terminal domain"/>
    <property type="match status" value="1"/>
</dbReference>
<dbReference type="SUPFAM" id="SSF46934">
    <property type="entry name" value="UBA-like"/>
    <property type="match status" value="1"/>
</dbReference>
<gene>
    <name evidence="3" type="ORF">CSSPJE1EN1_LOCUS15888</name>
</gene>
<sequence length="490" mass="54795">MEGRPMGEEEEEEEERQERQEKVVQFMEIVGESAERARQFLEATGWQLEEAVQLFFVETHEGGGSKAPISAPVSQLPEPSIGPVPCLPPASPADWQDVFCSPKDLAGEDYVRPPLPVKREALYEDIFHYRAHRMTPPPNQPTSVDAFRNFEDEANQRPGWGPGEASSQASPVGVMAGSRDSLAALYRPPFVLMFQGTFEQAKSEAARQGKWLLVNLQSTREFSSYMLNRDTWAHEAVKDTVGTSFVFWQVYDDTEEGRKVCTYYKLILMPTTLVLDPLTGQKMRAWEGMISAERFLEDLVPYMDRGPMDRQPIGVPPQKRPRESTPNVMDSSRDASRVELDEDDELQRALAASLEDSTAQVPDAGNLESTTQFVEPEPAKEELPNAVAGEASKPITYPELPEEPVLSNPSICRVGIRFPDGRRGQRKFSKTDPIKLLWSYCSSQVPEAANGRKFHLNQTIPGATLTLDYSSEANMLEAGVANSMLSMTWD</sequence>
<dbReference type="SUPFAM" id="SSF52833">
    <property type="entry name" value="Thioredoxin-like"/>
    <property type="match status" value="1"/>
</dbReference>
<evidence type="ECO:0000256" key="1">
    <source>
        <dbReference type="SAM" id="MobiDB-lite"/>
    </source>
</evidence>
<feature type="region of interest" description="Disordered" evidence="1">
    <location>
        <begin position="306"/>
        <end position="340"/>
    </location>
</feature>
<dbReference type="InterPro" id="IPR029071">
    <property type="entry name" value="Ubiquitin-like_domsf"/>
</dbReference>
<evidence type="ECO:0000313" key="4">
    <source>
        <dbReference type="Proteomes" id="UP001497444"/>
    </source>
</evidence>
<dbReference type="Gene3D" id="3.10.20.90">
    <property type="entry name" value="Phosphatidylinositol 3-kinase Catalytic Subunit, Chain A, domain 1"/>
    <property type="match status" value="1"/>
</dbReference>
<dbReference type="PROSITE" id="PS50033">
    <property type="entry name" value="UBX"/>
    <property type="match status" value="1"/>
</dbReference>
<evidence type="ECO:0000259" key="2">
    <source>
        <dbReference type="PROSITE" id="PS50033"/>
    </source>
</evidence>
<dbReference type="Pfam" id="PF00789">
    <property type="entry name" value="UBX"/>
    <property type="match status" value="1"/>
</dbReference>
<dbReference type="PROSITE" id="PS50330">
    <property type="entry name" value="UIM"/>
    <property type="match status" value="1"/>
</dbReference>
<protein>
    <recommendedName>
        <fullName evidence="2">UBX domain-containing protein</fullName>
    </recommendedName>
</protein>
<dbReference type="PANTHER" id="PTHR23322">
    <property type="entry name" value="FAS-ASSOCIATED PROTEIN"/>
    <property type="match status" value="1"/>
</dbReference>
<accession>A0ABP0WU73</accession>
<name>A0ABP0WU73_9BRYO</name>
<dbReference type="InterPro" id="IPR003903">
    <property type="entry name" value="UIM_dom"/>
</dbReference>
<dbReference type="InterPro" id="IPR006577">
    <property type="entry name" value="UAS"/>
</dbReference>
<dbReference type="CDD" id="cd01767">
    <property type="entry name" value="UBX"/>
    <property type="match status" value="1"/>
</dbReference>
<proteinExistence type="predicted"/>
<dbReference type="InterPro" id="IPR050730">
    <property type="entry name" value="UBX_domain-protein"/>
</dbReference>
<feature type="region of interest" description="Disordered" evidence="1">
    <location>
        <begin position="1"/>
        <end position="20"/>
    </location>
</feature>
<keyword evidence="4" id="KW-1185">Reference proteome</keyword>
<dbReference type="Proteomes" id="UP001497444">
    <property type="component" value="Chromosome 3"/>
</dbReference>
<dbReference type="CDD" id="cd14348">
    <property type="entry name" value="UBA_p47"/>
    <property type="match status" value="1"/>
</dbReference>